<evidence type="ECO:0008006" key="2">
    <source>
        <dbReference type="Google" id="ProtNLM"/>
    </source>
</evidence>
<dbReference type="SUPFAM" id="SSF51126">
    <property type="entry name" value="Pectin lyase-like"/>
    <property type="match status" value="1"/>
</dbReference>
<name>A0A382HAG1_9ZZZZ</name>
<accession>A0A382HAG1</accession>
<reference evidence="1" key="1">
    <citation type="submission" date="2018-05" db="EMBL/GenBank/DDBJ databases">
        <authorList>
            <person name="Lanie J.A."/>
            <person name="Ng W.-L."/>
            <person name="Kazmierczak K.M."/>
            <person name="Andrzejewski T.M."/>
            <person name="Davidsen T.M."/>
            <person name="Wayne K.J."/>
            <person name="Tettelin H."/>
            <person name="Glass J.I."/>
            <person name="Rusch D."/>
            <person name="Podicherti R."/>
            <person name="Tsui H.-C.T."/>
            <person name="Winkler M.E."/>
        </authorList>
    </citation>
    <scope>NUCLEOTIDE SEQUENCE</scope>
</reference>
<protein>
    <recommendedName>
        <fullName evidence="2">Right handed beta helix domain-containing protein</fullName>
    </recommendedName>
</protein>
<dbReference type="EMBL" id="UINC01059725">
    <property type="protein sequence ID" value="SVB83451.1"/>
    <property type="molecule type" value="Genomic_DNA"/>
</dbReference>
<dbReference type="InterPro" id="IPR012334">
    <property type="entry name" value="Pectin_lyas_fold"/>
</dbReference>
<feature type="non-terminal residue" evidence="1">
    <location>
        <position position="1"/>
    </location>
</feature>
<dbReference type="InterPro" id="IPR011050">
    <property type="entry name" value="Pectin_lyase_fold/virulence"/>
</dbReference>
<organism evidence="1">
    <name type="scientific">marine metagenome</name>
    <dbReference type="NCBI Taxonomy" id="408172"/>
    <lineage>
        <taxon>unclassified sequences</taxon>
        <taxon>metagenomes</taxon>
        <taxon>ecological metagenomes</taxon>
    </lineage>
</organism>
<dbReference type="AlphaFoldDB" id="A0A382HAG1"/>
<proteinExistence type="predicted"/>
<evidence type="ECO:0000313" key="1">
    <source>
        <dbReference type="EMBL" id="SVB83451.1"/>
    </source>
</evidence>
<dbReference type="Gene3D" id="2.160.20.10">
    <property type="entry name" value="Single-stranded right-handed beta-helix, Pectin lyase-like"/>
    <property type="match status" value="1"/>
</dbReference>
<sequence length="306" mass="33021">INTSMGYCWVCAVISILDESNCTIRNNLIFQAYGDGYGAVVASESQYISSNNTFVYNGMGYANLSSDGTVSNDIIYGSSNTVYLDENSSIEVTFSDIEGGWVGEGNIDAGPLFVSPDNGDFHLQSDSPCIDAGDPNSSYDPDGTIADMGAYYYHQVDGVPLEIIIDYQSDWNLVGLPLEVDNASYTYLFPESIEGTLYSFDDGYNLETSLIQGEGYWLRFGEAGSINISGLSINELTLSFSEGWNLISGISTLLNISDIQDPGGIIISGTIYGFTSGGYSNTENIVPGKGYWVRANNSGFITLIDN</sequence>
<gene>
    <name evidence="1" type="ORF">METZ01_LOCUS236305</name>
</gene>